<evidence type="ECO:0000256" key="6">
    <source>
        <dbReference type="ARBA" id="ARBA00023065"/>
    </source>
</evidence>
<proteinExistence type="predicted"/>
<dbReference type="InterPro" id="IPR052192">
    <property type="entry name" value="Insect_Ionotropic_Sensory_Rcpt"/>
</dbReference>
<evidence type="ECO:0000259" key="13">
    <source>
        <dbReference type="Pfam" id="PF10613"/>
    </source>
</evidence>
<evidence type="ECO:0000256" key="1">
    <source>
        <dbReference type="ARBA" id="ARBA00004651"/>
    </source>
</evidence>
<dbReference type="PANTHER" id="PTHR42643">
    <property type="entry name" value="IONOTROPIC RECEPTOR 20A-RELATED"/>
    <property type="match status" value="1"/>
</dbReference>
<keyword evidence="3" id="KW-1003">Cell membrane</keyword>
<feature type="transmembrane region" description="Helical" evidence="12">
    <location>
        <begin position="90"/>
        <end position="113"/>
    </location>
</feature>
<evidence type="ECO:0000256" key="8">
    <source>
        <dbReference type="ARBA" id="ARBA00023170"/>
    </source>
</evidence>
<keyword evidence="8" id="KW-0675">Receptor</keyword>
<comment type="caution">
    <text evidence="14">The sequence shown here is derived from an EMBL/GenBank/DDBJ whole genome shotgun (WGS) entry which is preliminary data.</text>
</comment>
<keyword evidence="2" id="KW-0813">Transport</keyword>
<dbReference type="GO" id="GO:0015276">
    <property type="term" value="F:ligand-gated monoatomic ion channel activity"/>
    <property type="evidence" value="ECO:0007669"/>
    <property type="project" value="InterPro"/>
</dbReference>
<evidence type="ECO:0000256" key="12">
    <source>
        <dbReference type="SAM" id="Phobius"/>
    </source>
</evidence>
<evidence type="ECO:0000256" key="2">
    <source>
        <dbReference type="ARBA" id="ARBA00022448"/>
    </source>
</evidence>
<accession>A0AAE1ULP1</accession>
<dbReference type="EMBL" id="JAWZYT010000298">
    <property type="protein sequence ID" value="KAK4325101.1"/>
    <property type="molecule type" value="Genomic_DNA"/>
</dbReference>
<keyword evidence="15" id="KW-1185">Reference proteome</keyword>
<dbReference type="AlphaFoldDB" id="A0AAE1ULP1"/>
<evidence type="ECO:0000256" key="7">
    <source>
        <dbReference type="ARBA" id="ARBA00023136"/>
    </source>
</evidence>
<evidence type="ECO:0000313" key="15">
    <source>
        <dbReference type="Proteomes" id="UP001292094"/>
    </source>
</evidence>
<dbReference type="PANTHER" id="PTHR42643:SF24">
    <property type="entry name" value="IONOTROPIC RECEPTOR 60A"/>
    <property type="match status" value="1"/>
</dbReference>
<keyword evidence="5 12" id="KW-1133">Transmembrane helix</keyword>
<name>A0AAE1ULP1_9EUCA</name>
<evidence type="ECO:0000256" key="9">
    <source>
        <dbReference type="ARBA" id="ARBA00023180"/>
    </source>
</evidence>
<evidence type="ECO:0000313" key="14">
    <source>
        <dbReference type="EMBL" id="KAK4325101.1"/>
    </source>
</evidence>
<sequence>MTSAHAYSFQRPPDGAWGVKRQDGTWTGMVGMVSRKEADLGLGPFALTAVRAGAIDYSLDILIDYARVVAGRGRPEVNPWGFLLPFSLELWAAILSALVVVLAIVNVMAMFMTSDYRVIYSFRSVTFHYIQVILQQGQCLTSVPHISSPQGPF</sequence>
<evidence type="ECO:0000256" key="4">
    <source>
        <dbReference type="ARBA" id="ARBA00022692"/>
    </source>
</evidence>
<evidence type="ECO:0000256" key="5">
    <source>
        <dbReference type="ARBA" id="ARBA00022989"/>
    </source>
</evidence>
<dbReference type="Proteomes" id="UP001292094">
    <property type="component" value="Unassembled WGS sequence"/>
</dbReference>
<gene>
    <name evidence="14" type="ORF">Pmani_004256</name>
</gene>
<dbReference type="Gene3D" id="3.40.190.10">
    <property type="entry name" value="Periplasmic binding protein-like II"/>
    <property type="match status" value="1"/>
</dbReference>
<keyword evidence="9" id="KW-0325">Glycoprotein</keyword>
<feature type="domain" description="Ionotropic glutamate receptor L-glutamate and glycine-binding" evidence="13">
    <location>
        <begin position="6"/>
        <end position="59"/>
    </location>
</feature>
<evidence type="ECO:0000256" key="3">
    <source>
        <dbReference type="ARBA" id="ARBA00022475"/>
    </source>
</evidence>
<keyword evidence="6" id="KW-0406">Ion transport</keyword>
<evidence type="ECO:0000256" key="11">
    <source>
        <dbReference type="ARBA" id="ARBA00023303"/>
    </source>
</evidence>
<comment type="subcellular location">
    <subcellularLocation>
        <location evidence="1">Cell membrane</location>
        <topology evidence="1">Multi-pass membrane protein</topology>
    </subcellularLocation>
</comment>
<protein>
    <recommendedName>
        <fullName evidence="13">Ionotropic glutamate receptor L-glutamate and glycine-binding domain-containing protein</fullName>
    </recommendedName>
</protein>
<dbReference type="InterPro" id="IPR019594">
    <property type="entry name" value="Glu/Gly-bd"/>
</dbReference>
<evidence type="ECO:0000256" key="10">
    <source>
        <dbReference type="ARBA" id="ARBA00023286"/>
    </source>
</evidence>
<keyword evidence="4 12" id="KW-0812">Transmembrane</keyword>
<reference evidence="14" key="1">
    <citation type="submission" date="2023-11" db="EMBL/GenBank/DDBJ databases">
        <title>Genome assemblies of two species of porcelain crab, Petrolisthes cinctipes and Petrolisthes manimaculis (Anomura: Porcellanidae).</title>
        <authorList>
            <person name="Angst P."/>
        </authorList>
    </citation>
    <scope>NUCLEOTIDE SEQUENCE</scope>
    <source>
        <strain evidence="14">PB745_02</strain>
        <tissue evidence="14">Gill</tissue>
    </source>
</reference>
<dbReference type="Pfam" id="PF10613">
    <property type="entry name" value="Lig_chan-Glu_bd"/>
    <property type="match status" value="1"/>
</dbReference>
<dbReference type="SUPFAM" id="SSF53850">
    <property type="entry name" value="Periplasmic binding protein-like II"/>
    <property type="match status" value="1"/>
</dbReference>
<keyword evidence="10" id="KW-1071">Ligand-gated ion channel</keyword>
<keyword evidence="11" id="KW-0407">Ion channel</keyword>
<keyword evidence="7 12" id="KW-0472">Membrane</keyword>
<dbReference type="GO" id="GO:0005886">
    <property type="term" value="C:plasma membrane"/>
    <property type="evidence" value="ECO:0007669"/>
    <property type="project" value="UniProtKB-SubCell"/>
</dbReference>
<organism evidence="14 15">
    <name type="scientific">Petrolisthes manimaculis</name>
    <dbReference type="NCBI Taxonomy" id="1843537"/>
    <lineage>
        <taxon>Eukaryota</taxon>
        <taxon>Metazoa</taxon>
        <taxon>Ecdysozoa</taxon>
        <taxon>Arthropoda</taxon>
        <taxon>Crustacea</taxon>
        <taxon>Multicrustacea</taxon>
        <taxon>Malacostraca</taxon>
        <taxon>Eumalacostraca</taxon>
        <taxon>Eucarida</taxon>
        <taxon>Decapoda</taxon>
        <taxon>Pleocyemata</taxon>
        <taxon>Anomura</taxon>
        <taxon>Galatheoidea</taxon>
        <taxon>Porcellanidae</taxon>
        <taxon>Petrolisthes</taxon>
    </lineage>
</organism>